<evidence type="ECO:0000313" key="14">
    <source>
        <dbReference type="Proteomes" id="UP000230605"/>
    </source>
</evidence>
<gene>
    <name evidence="12" type="ORF">CB0940_01899</name>
    <name evidence="13" type="ORF">RHO25_001966</name>
</gene>
<reference evidence="13 15" key="2">
    <citation type="submission" date="2023-09" db="EMBL/GenBank/DDBJ databases">
        <title>Complete-Gapless Cercospora beticola genome.</title>
        <authorList>
            <person name="Wyatt N.A."/>
            <person name="Spanner R.E."/>
            <person name="Bolton M.D."/>
        </authorList>
    </citation>
    <scope>NUCLEOTIDE SEQUENCE [LARGE SCALE GENOMIC DNA]</scope>
    <source>
        <strain evidence="13">Cb09-40</strain>
    </source>
</reference>
<evidence type="ECO:0000256" key="8">
    <source>
        <dbReference type="ARBA" id="ARBA00049531"/>
    </source>
</evidence>
<comment type="similarity">
    <text evidence="1 10">Belongs to the lysophospholipase family.</text>
</comment>
<keyword evidence="3 10" id="KW-0732">Signal</keyword>
<evidence type="ECO:0000256" key="3">
    <source>
        <dbReference type="ARBA" id="ARBA00022729"/>
    </source>
</evidence>
<keyword evidence="4 9" id="KW-0378">Hydrolase</keyword>
<dbReference type="GO" id="GO:0046475">
    <property type="term" value="P:glycerophospholipid catabolic process"/>
    <property type="evidence" value="ECO:0007669"/>
    <property type="project" value="TreeGrafter"/>
</dbReference>
<dbReference type="Pfam" id="PF01735">
    <property type="entry name" value="PLA2_B"/>
    <property type="match status" value="1"/>
</dbReference>
<evidence type="ECO:0000313" key="15">
    <source>
        <dbReference type="Proteomes" id="UP001302367"/>
    </source>
</evidence>
<evidence type="ECO:0000256" key="4">
    <source>
        <dbReference type="ARBA" id="ARBA00022801"/>
    </source>
</evidence>
<dbReference type="GO" id="GO:0005783">
    <property type="term" value="C:endoplasmic reticulum"/>
    <property type="evidence" value="ECO:0007669"/>
    <property type="project" value="TreeGrafter"/>
</dbReference>
<feature type="domain" description="PLA2c" evidence="11">
    <location>
        <begin position="51"/>
        <end position="623"/>
    </location>
</feature>
<dbReference type="SMART" id="SM00022">
    <property type="entry name" value="PLAc"/>
    <property type="match status" value="1"/>
</dbReference>
<comment type="catalytic activity">
    <reaction evidence="8 10">
        <text>a 1-acyl-sn-glycero-3-phosphocholine + H2O = sn-glycerol 3-phosphocholine + a fatty acid + H(+)</text>
        <dbReference type="Rhea" id="RHEA:15177"/>
        <dbReference type="ChEBI" id="CHEBI:15377"/>
        <dbReference type="ChEBI" id="CHEBI:15378"/>
        <dbReference type="ChEBI" id="CHEBI:16870"/>
        <dbReference type="ChEBI" id="CHEBI:28868"/>
        <dbReference type="ChEBI" id="CHEBI:58168"/>
        <dbReference type="EC" id="3.1.1.5"/>
    </reaction>
</comment>
<evidence type="ECO:0000256" key="7">
    <source>
        <dbReference type="ARBA" id="ARBA00023180"/>
    </source>
</evidence>
<name>A0A2G5IC02_CERBT</name>
<sequence length="669" mass="70775">MKQSAAWLAALAALSPASATPVDLEALALAELVRRAAPANAPNGYTPTFAQCPANRPSVRSAGQLSPNETQWLEVRRNATIEPMKALLSRLNITGLDINQYIDNNRNNASALPNIGIAASGGGYRAMLNGAGVIQAFDSRTPGSTTGRQLGGLLQSATYFSGLSGGSWLVSSIYSNNYTSVSDILSQDTADDDSSSSGRVWQLDNTIFTGPESGILSAVDYYAGLLGQVGGKRDAGFNTTLTDYWGRALSYQIVNATDGGPDFTWSSIATQDWFTRGDAPLPLVVTDSRNPGEEVISTNSTVFTITPWELGSDDPTLYAYAPLQYVGTNFTNGEAVEGEQCVTGFDNVGFVFGTSSSLFNAILNTVDNANATGALSSALQDALTGVLEALGQDEEDIADWVNPFQGYRNGTFPQAADQTLTLVDGGLDGQNIPLNPLIQPNRNIDVIFAIDSSADTNGTEGGGEWPTPQSGANWPDGTSILTTYERSLSDIGNGTNFPAVPSRNTLLNLGLATKPTFFGCDTSNFTEGNIPALLVYMPNGPYVYYSNTSTFGKLSYNDTERNGMVLNAYNMATQGNGTVPGFEDWPTCIGCAILSRSLERTGTTVPDVCSQCFTKYCWNGTTDDRTPSTYDPALKLPDSEFNVASGSAGLVSQISLVTMVAVAAGMALL</sequence>
<dbReference type="PROSITE" id="PS51210">
    <property type="entry name" value="PLA2C"/>
    <property type="match status" value="1"/>
</dbReference>
<dbReference type="PANTHER" id="PTHR10728:SF33">
    <property type="entry name" value="LYSOPHOSPHOLIPASE 1-RELATED"/>
    <property type="match status" value="1"/>
</dbReference>
<dbReference type="GO" id="GO:0004622">
    <property type="term" value="F:phosphatidylcholine lysophospholipase activity"/>
    <property type="evidence" value="ECO:0007669"/>
    <property type="project" value="UniProtKB-EC"/>
</dbReference>
<keyword evidence="7" id="KW-0325">Glycoprotein</keyword>
<proteinExistence type="inferred from homology"/>
<dbReference type="InterPro" id="IPR002642">
    <property type="entry name" value="LysoPLipase_cat_dom"/>
</dbReference>
<evidence type="ECO:0000256" key="6">
    <source>
        <dbReference type="ARBA" id="ARBA00023098"/>
    </source>
</evidence>
<evidence type="ECO:0000313" key="13">
    <source>
        <dbReference type="EMBL" id="WPA97357.1"/>
    </source>
</evidence>
<dbReference type="GO" id="GO:0004623">
    <property type="term" value="F:phospholipase A2 activity"/>
    <property type="evidence" value="ECO:0007669"/>
    <property type="project" value="TreeGrafter"/>
</dbReference>
<reference evidence="12 14" key="1">
    <citation type="submission" date="2015-10" db="EMBL/GenBank/DDBJ databases">
        <title>The cercosporin biosynthetic gene cluster was horizontally transferred to several fungal lineages and shown to be expanded in Cercospora beticola based on microsynteny with recipient genomes.</title>
        <authorList>
            <person name="De Jonge R."/>
            <person name="Ebert M.K."/>
            <person name="Suttle J.C."/>
            <person name="Jurick Ii W.M."/>
            <person name="Secor G.A."/>
            <person name="Thomma B.P."/>
            <person name="Van De Peer Y."/>
            <person name="Bolton M.D."/>
        </authorList>
    </citation>
    <scope>NUCLEOTIDE SEQUENCE [LARGE SCALE GENOMIC DNA]</scope>
    <source>
        <strain evidence="12 14">09-40</strain>
    </source>
</reference>
<evidence type="ECO:0000259" key="11">
    <source>
        <dbReference type="PROSITE" id="PS51210"/>
    </source>
</evidence>
<feature type="signal peptide" evidence="10">
    <location>
        <begin position="1"/>
        <end position="19"/>
    </location>
</feature>
<dbReference type="SUPFAM" id="SSF52151">
    <property type="entry name" value="FabD/lysophospholipase-like"/>
    <property type="match status" value="1"/>
</dbReference>
<evidence type="ECO:0000256" key="9">
    <source>
        <dbReference type="PROSITE-ProRule" id="PRU00555"/>
    </source>
</evidence>
<dbReference type="Gene3D" id="3.40.1090.10">
    <property type="entry name" value="Cytosolic phospholipase A2 catalytic domain"/>
    <property type="match status" value="1"/>
</dbReference>
<dbReference type="Proteomes" id="UP001302367">
    <property type="component" value="Chromosome 1"/>
</dbReference>
<dbReference type="AlphaFoldDB" id="A0A2G5IC02"/>
<dbReference type="PANTHER" id="PTHR10728">
    <property type="entry name" value="CYTOSOLIC PHOSPHOLIPASE A2"/>
    <property type="match status" value="1"/>
</dbReference>
<evidence type="ECO:0000256" key="5">
    <source>
        <dbReference type="ARBA" id="ARBA00022963"/>
    </source>
</evidence>
<feature type="chain" id="PRO_5013425792" description="Lysophospholipase" evidence="10">
    <location>
        <begin position="20"/>
        <end position="669"/>
    </location>
</feature>
<dbReference type="EMBL" id="LKMD01000100">
    <property type="protein sequence ID" value="PIB02315.1"/>
    <property type="molecule type" value="Genomic_DNA"/>
</dbReference>
<dbReference type="FunFam" id="3.40.1090.10:FF:000010">
    <property type="entry name" value="Lysophospholipase"/>
    <property type="match status" value="1"/>
</dbReference>
<organism evidence="12 14">
    <name type="scientific">Cercospora beticola</name>
    <name type="common">Sugarbeet leaf spot fungus</name>
    <dbReference type="NCBI Taxonomy" id="122368"/>
    <lineage>
        <taxon>Eukaryota</taxon>
        <taxon>Fungi</taxon>
        <taxon>Dikarya</taxon>
        <taxon>Ascomycota</taxon>
        <taxon>Pezizomycotina</taxon>
        <taxon>Dothideomycetes</taxon>
        <taxon>Dothideomycetidae</taxon>
        <taxon>Mycosphaerellales</taxon>
        <taxon>Mycosphaerellaceae</taxon>
        <taxon>Cercospora</taxon>
    </lineage>
</organism>
<keyword evidence="5 9" id="KW-0442">Lipid degradation</keyword>
<dbReference type="EMBL" id="CP134184">
    <property type="protein sequence ID" value="WPA97357.1"/>
    <property type="molecule type" value="Genomic_DNA"/>
</dbReference>
<dbReference type="OrthoDB" id="4084751at2759"/>
<evidence type="ECO:0000313" key="12">
    <source>
        <dbReference type="EMBL" id="PIB02315.1"/>
    </source>
</evidence>
<evidence type="ECO:0000256" key="2">
    <source>
        <dbReference type="ARBA" id="ARBA00013274"/>
    </source>
</evidence>
<evidence type="ECO:0000256" key="1">
    <source>
        <dbReference type="ARBA" id="ARBA00008780"/>
    </source>
</evidence>
<keyword evidence="6 9" id="KW-0443">Lipid metabolism</keyword>
<dbReference type="InterPro" id="IPR016035">
    <property type="entry name" value="Acyl_Trfase/lysoPLipase"/>
</dbReference>
<protein>
    <recommendedName>
        <fullName evidence="2 10">Lysophospholipase</fullName>
        <ecNumber evidence="2 10">3.1.1.5</ecNumber>
    </recommendedName>
</protein>
<keyword evidence="15" id="KW-1185">Reference proteome</keyword>
<dbReference type="EC" id="3.1.1.5" evidence="2 10"/>
<accession>A0A2G5IC02</accession>
<dbReference type="GO" id="GO:0005829">
    <property type="term" value="C:cytosol"/>
    <property type="evidence" value="ECO:0007669"/>
    <property type="project" value="TreeGrafter"/>
</dbReference>
<evidence type="ECO:0000256" key="10">
    <source>
        <dbReference type="RuleBase" id="RU362103"/>
    </source>
</evidence>
<dbReference type="Proteomes" id="UP000230605">
    <property type="component" value="Chromosome 1"/>
</dbReference>